<dbReference type="InterPro" id="IPR036866">
    <property type="entry name" value="RibonucZ/Hydroxyglut_hydro"/>
</dbReference>
<evidence type="ECO:0000259" key="3">
    <source>
        <dbReference type="Pfam" id="PF12706"/>
    </source>
</evidence>
<sequence>MKSFLVMKIFVVIASITTMYAQQDNNRVTYEFFRNATAKLTYGPEGNKQVFLLDPMFAKKGELPSFAGIEKNPTVDLPKTIEHILQDIDAVVVGHMHADHFDMAAASHIDKQMVIITPNNQSPMNPSNLDETFSFAKQLHCLGFDNVKAIGSATSKAIVHEGIEIIQEFGLHGKGTLKRFMGGVNGIVFRAQGQPTIYWTGDTILDEEGRVEDILREYAPDVIIVHTGGAVINALSPHPLMMDEKQALQFILAAKKYNSDSKIIAVHMNSLDHCFTTRDILKDAVGTLGEEISKDVMIPAGGDIVTIP</sequence>
<proteinExistence type="predicted"/>
<evidence type="ECO:0000256" key="1">
    <source>
        <dbReference type="ARBA" id="ARBA00022801"/>
    </source>
</evidence>
<dbReference type="PANTHER" id="PTHR43546:SF9">
    <property type="entry name" value="L-ASCORBATE-6-PHOSPHATE LACTONASE ULAG-RELATED"/>
    <property type="match status" value="1"/>
</dbReference>
<evidence type="ECO:0000313" key="4">
    <source>
        <dbReference type="EMBL" id="BBM82148.1"/>
    </source>
</evidence>
<dbReference type="InterPro" id="IPR001279">
    <property type="entry name" value="Metallo-B-lactamas"/>
</dbReference>
<dbReference type="RefSeq" id="WP_151966400.1">
    <property type="nucleotide sequence ID" value="NZ_AP019860.1"/>
</dbReference>
<dbReference type="GO" id="GO:0016787">
    <property type="term" value="F:hydrolase activity"/>
    <property type="evidence" value="ECO:0007669"/>
    <property type="project" value="UniProtKB-KW"/>
</dbReference>
<accession>A0A5S9F187</accession>
<dbReference type="Gene3D" id="3.60.15.10">
    <property type="entry name" value="Ribonuclease Z/Hydroxyacylglutathione hydrolase-like"/>
    <property type="match status" value="1"/>
</dbReference>
<protein>
    <recommendedName>
        <fullName evidence="3">Metallo-beta-lactamase domain-containing protein</fullName>
    </recommendedName>
</protein>
<evidence type="ECO:0000256" key="2">
    <source>
        <dbReference type="SAM" id="SignalP"/>
    </source>
</evidence>
<feature type="chain" id="PRO_5024969734" description="Metallo-beta-lactamase domain-containing protein" evidence="2">
    <location>
        <begin position="24"/>
        <end position="308"/>
    </location>
</feature>
<keyword evidence="5" id="KW-1185">Reference proteome</keyword>
<name>A0A5S9F187_UABAM</name>
<reference evidence="4 5" key="1">
    <citation type="submission" date="2019-08" db="EMBL/GenBank/DDBJ databases">
        <title>Complete genome sequence of Candidatus Uab amorphum.</title>
        <authorList>
            <person name="Shiratori T."/>
            <person name="Suzuki S."/>
            <person name="Kakizawa Y."/>
            <person name="Ishida K."/>
        </authorList>
    </citation>
    <scope>NUCLEOTIDE SEQUENCE [LARGE SCALE GENOMIC DNA]</scope>
    <source>
        <strain evidence="4 5">SRT547</strain>
    </source>
</reference>
<dbReference type="Pfam" id="PF12706">
    <property type="entry name" value="Lactamase_B_2"/>
    <property type="match status" value="1"/>
</dbReference>
<gene>
    <name evidence="4" type="ORF">UABAM_00491</name>
</gene>
<organism evidence="4 5">
    <name type="scientific">Uabimicrobium amorphum</name>
    <dbReference type="NCBI Taxonomy" id="2596890"/>
    <lineage>
        <taxon>Bacteria</taxon>
        <taxon>Pseudomonadati</taxon>
        <taxon>Planctomycetota</taxon>
        <taxon>Candidatus Uabimicrobiia</taxon>
        <taxon>Candidatus Uabimicrobiales</taxon>
        <taxon>Candidatus Uabimicrobiaceae</taxon>
        <taxon>Candidatus Uabimicrobium</taxon>
    </lineage>
</organism>
<dbReference type="KEGG" id="uam:UABAM_00491"/>
<dbReference type="InterPro" id="IPR050114">
    <property type="entry name" value="UPF0173_UPF0282_UlaG_hydrolase"/>
</dbReference>
<dbReference type="PANTHER" id="PTHR43546">
    <property type="entry name" value="UPF0173 METAL-DEPENDENT HYDROLASE MJ1163-RELATED"/>
    <property type="match status" value="1"/>
</dbReference>
<evidence type="ECO:0000313" key="5">
    <source>
        <dbReference type="Proteomes" id="UP000326354"/>
    </source>
</evidence>
<dbReference type="AlphaFoldDB" id="A0A5S9F187"/>
<dbReference type="OrthoDB" id="3204284at2"/>
<dbReference type="Proteomes" id="UP000326354">
    <property type="component" value="Chromosome"/>
</dbReference>
<keyword evidence="2" id="KW-0732">Signal</keyword>
<feature type="signal peptide" evidence="2">
    <location>
        <begin position="1"/>
        <end position="23"/>
    </location>
</feature>
<feature type="domain" description="Metallo-beta-lactamase" evidence="3">
    <location>
        <begin position="51"/>
        <end position="268"/>
    </location>
</feature>
<dbReference type="EMBL" id="AP019860">
    <property type="protein sequence ID" value="BBM82148.1"/>
    <property type="molecule type" value="Genomic_DNA"/>
</dbReference>
<keyword evidence="1" id="KW-0378">Hydrolase</keyword>
<dbReference type="SUPFAM" id="SSF56281">
    <property type="entry name" value="Metallo-hydrolase/oxidoreductase"/>
    <property type="match status" value="1"/>
</dbReference>